<dbReference type="EMBL" id="AAOW01000022">
    <property type="protein sequence ID" value="EAR60198.1"/>
    <property type="molecule type" value="Genomic_DNA"/>
</dbReference>
<gene>
    <name evidence="3" type="ORF">MED92_11864</name>
</gene>
<comment type="caution">
    <text evidence="3">The sequence shown here is derived from an EMBL/GenBank/DDBJ whole genome shotgun (WGS) entry which is preliminary data.</text>
</comment>
<feature type="signal peptide" evidence="2">
    <location>
        <begin position="1"/>
        <end position="29"/>
    </location>
</feature>
<protein>
    <submittedName>
        <fullName evidence="3">Uncharacterized protein</fullName>
    </submittedName>
</protein>
<evidence type="ECO:0000256" key="2">
    <source>
        <dbReference type="SAM" id="SignalP"/>
    </source>
</evidence>
<dbReference type="AlphaFoldDB" id="A0A7U8C2A9"/>
<name>A0A7U8C2A9_NEPCE</name>
<feature type="region of interest" description="Disordered" evidence="1">
    <location>
        <begin position="44"/>
        <end position="71"/>
    </location>
</feature>
<sequence length="152" mass="17145">MARFNGLKFAPQSLTFILLSLLLSTQASATAFFIDEPKKPSGYYSNDDVRSEKIDNSKQQPGKNYSRKHSKVAGYLNSNQDPVAAEAKWESEKILRVGVIRRSLADEAYANRVCDLMSAYQMPNQGMTVRIIYLPNLVAFHRLETLVEHQCA</sequence>
<reference evidence="3 4" key="1">
    <citation type="submission" date="2006-02" db="EMBL/GenBank/DDBJ databases">
        <authorList>
            <person name="Pinhassi J."/>
            <person name="Pedros-Alio C."/>
            <person name="Ferriera S."/>
            <person name="Johnson J."/>
            <person name="Kravitz S."/>
            <person name="Halpern A."/>
            <person name="Remington K."/>
            <person name="Beeson K."/>
            <person name="Tran B."/>
            <person name="Rogers Y.-H."/>
            <person name="Friedman R."/>
            <person name="Venter J.C."/>
        </authorList>
    </citation>
    <scope>NUCLEOTIDE SEQUENCE [LARGE SCALE GENOMIC DNA]</scope>
    <source>
        <strain evidence="3 4">MED92</strain>
    </source>
</reference>
<dbReference type="RefSeq" id="WP_007020039.1">
    <property type="nucleotide sequence ID" value="NZ_CH724125.1"/>
</dbReference>
<dbReference type="Proteomes" id="UP000002171">
    <property type="component" value="Unassembled WGS sequence"/>
</dbReference>
<feature type="chain" id="PRO_5030526395" evidence="2">
    <location>
        <begin position="30"/>
        <end position="152"/>
    </location>
</feature>
<proteinExistence type="predicted"/>
<organism evidence="3 4">
    <name type="scientific">Neptuniibacter caesariensis</name>
    <dbReference type="NCBI Taxonomy" id="207954"/>
    <lineage>
        <taxon>Bacteria</taxon>
        <taxon>Pseudomonadati</taxon>
        <taxon>Pseudomonadota</taxon>
        <taxon>Gammaproteobacteria</taxon>
        <taxon>Oceanospirillales</taxon>
        <taxon>Oceanospirillaceae</taxon>
        <taxon>Neptuniibacter</taxon>
    </lineage>
</organism>
<evidence type="ECO:0000313" key="3">
    <source>
        <dbReference type="EMBL" id="EAR60198.1"/>
    </source>
</evidence>
<accession>A0A7U8C2A9</accession>
<evidence type="ECO:0000256" key="1">
    <source>
        <dbReference type="SAM" id="MobiDB-lite"/>
    </source>
</evidence>
<keyword evidence="2" id="KW-0732">Signal</keyword>
<feature type="compositionally biased region" description="Basic and acidic residues" evidence="1">
    <location>
        <begin position="47"/>
        <end position="56"/>
    </location>
</feature>
<keyword evidence="4" id="KW-1185">Reference proteome</keyword>
<evidence type="ECO:0000313" key="4">
    <source>
        <dbReference type="Proteomes" id="UP000002171"/>
    </source>
</evidence>